<dbReference type="InterPro" id="IPR029856">
    <property type="entry name" value="AMBP"/>
</dbReference>
<proteinExistence type="inferred from homology"/>
<dbReference type="InterPro" id="IPR022272">
    <property type="entry name" value="Lipocalin_CS"/>
</dbReference>
<dbReference type="GO" id="GO:0004867">
    <property type="term" value="F:serine-type endopeptidase inhibitor activity"/>
    <property type="evidence" value="ECO:0007669"/>
    <property type="project" value="UniProtKB-KW"/>
</dbReference>
<keyword evidence="5" id="KW-0722">Serine protease inhibitor</keyword>
<dbReference type="InterPro" id="IPR000566">
    <property type="entry name" value="Lipocln_cytosolic_FA-bd_dom"/>
</dbReference>
<dbReference type="InterPro" id="IPR002968">
    <property type="entry name" value="A1-microglobln"/>
</dbReference>
<keyword evidence="3" id="KW-0646">Protease inhibitor</keyword>
<name>A0A4Z2BJY3_9TELE</name>
<evidence type="ECO:0000256" key="1">
    <source>
        <dbReference type="ARBA" id="ARBA00004613"/>
    </source>
</evidence>
<accession>A0A4Z2BJY3</accession>
<dbReference type="PRINTS" id="PR00179">
    <property type="entry name" value="LIPOCALIN"/>
</dbReference>
<evidence type="ECO:0000256" key="6">
    <source>
        <dbReference type="ARBA" id="ARBA00023157"/>
    </source>
</evidence>
<evidence type="ECO:0000256" key="7">
    <source>
        <dbReference type="RuleBase" id="RU003695"/>
    </source>
</evidence>
<dbReference type="EMBL" id="SWLE01000014">
    <property type="protein sequence ID" value="TNM91846.1"/>
    <property type="molecule type" value="Genomic_DNA"/>
</dbReference>
<comment type="similarity">
    <text evidence="7">Belongs to the calycin superfamily. Lipocalin family.</text>
</comment>
<dbReference type="PRINTS" id="PR01215">
    <property type="entry name" value="A1MCGLOBULIN"/>
</dbReference>
<keyword evidence="11" id="KW-1185">Reference proteome</keyword>
<dbReference type="PROSITE" id="PS00213">
    <property type="entry name" value="LIPOCALIN"/>
    <property type="match status" value="2"/>
</dbReference>
<protein>
    <recommendedName>
        <fullName evidence="9">Lipocalin/cytosolic fatty-acid binding domain-containing protein</fullName>
    </recommendedName>
</protein>
<comment type="caution">
    <text evidence="10">The sequence shown here is derived from an EMBL/GenBank/DDBJ whole genome shotgun (WGS) entry which is preliminary data.</text>
</comment>
<feature type="chain" id="PRO_5021402210" description="Lipocalin/cytosolic fatty-acid binding domain-containing protein" evidence="8">
    <location>
        <begin position="18"/>
        <end position="357"/>
    </location>
</feature>
<dbReference type="SUPFAM" id="SSF50814">
    <property type="entry name" value="Lipocalins"/>
    <property type="match status" value="2"/>
</dbReference>
<evidence type="ECO:0000259" key="9">
    <source>
        <dbReference type="Pfam" id="PF00061"/>
    </source>
</evidence>
<dbReference type="GO" id="GO:0005576">
    <property type="term" value="C:extracellular region"/>
    <property type="evidence" value="ECO:0007669"/>
    <property type="project" value="UniProtKB-SubCell"/>
</dbReference>
<evidence type="ECO:0000256" key="8">
    <source>
        <dbReference type="SAM" id="SignalP"/>
    </source>
</evidence>
<keyword evidence="6" id="KW-1015">Disulfide bond</keyword>
<evidence type="ECO:0000313" key="11">
    <source>
        <dbReference type="Proteomes" id="UP000516260"/>
    </source>
</evidence>
<dbReference type="Pfam" id="PF00061">
    <property type="entry name" value="Lipocalin"/>
    <property type="match status" value="2"/>
</dbReference>
<organism evidence="10 11">
    <name type="scientific">Takifugu bimaculatus</name>
    <dbReference type="NCBI Taxonomy" id="433685"/>
    <lineage>
        <taxon>Eukaryota</taxon>
        <taxon>Metazoa</taxon>
        <taxon>Chordata</taxon>
        <taxon>Craniata</taxon>
        <taxon>Vertebrata</taxon>
        <taxon>Euteleostomi</taxon>
        <taxon>Actinopterygii</taxon>
        <taxon>Neopterygii</taxon>
        <taxon>Teleostei</taxon>
        <taxon>Neoteleostei</taxon>
        <taxon>Acanthomorphata</taxon>
        <taxon>Eupercaria</taxon>
        <taxon>Tetraodontiformes</taxon>
        <taxon>Tetradontoidea</taxon>
        <taxon>Tetraodontidae</taxon>
        <taxon>Takifugu</taxon>
    </lineage>
</organism>
<feature type="signal peptide" evidence="8">
    <location>
        <begin position="1"/>
        <end position="17"/>
    </location>
</feature>
<reference evidence="10 11" key="1">
    <citation type="submission" date="2019-04" db="EMBL/GenBank/DDBJ databases">
        <title>The sequence and de novo assembly of Takifugu bimaculatus genome using PacBio and Hi-C technologies.</title>
        <authorList>
            <person name="Xu P."/>
            <person name="Liu B."/>
            <person name="Zhou Z."/>
        </authorList>
    </citation>
    <scope>NUCLEOTIDE SEQUENCE [LARGE SCALE GENOMIC DNA]</scope>
    <source>
        <strain evidence="10">TB-2018</strain>
        <tissue evidence="10">Muscle</tissue>
    </source>
</reference>
<feature type="domain" description="Lipocalin/cytosolic fatty-acid binding" evidence="9">
    <location>
        <begin position="200"/>
        <end position="342"/>
    </location>
</feature>
<dbReference type="InterPro" id="IPR012674">
    <property type="entry name" value="Calycin"/>
</dbReference>
<evidence type="ECO:0000313" key="10">
    <source>
        <dbReference type="EMBL" id="TNM91846.1"/>
    </source>
</evidence>
<keyword evidence="2" id="KW-0964">Secreted</keyword>
<gene>
    <name evidence="10" type="ORF">fugu_018858</name>
</gene>
<keyword evidence="4 8" id="KW-0732">Signal</keyword>
<evidence type="ECO:0000256" key="2">
    <source>
        <dbReference type="ARBA" id="ARBA00022525"/>
    </source>
</evidence>
<dbReference type="PANTHER" id="PTHR46676">
    <property type="entry name" value="PROTEIN AMBP"/>
    <property type="match status" value="1"/>
</dbReference>
<evidence type="ECO:0000256" key="5">
    <source>
        <dbReference type="ARBA" id="ARBA00022900"/>
    </source>
</evidence>
<feature type="domain" description="Lipocalin/cytosolic fatty-acid binding" evidence="9">
    <location>
        <begin position="31"/>
        <end position="170"/>
    </location>
</feature>
<sequence length="357" mass="40510">MKASVVVVMMCVTLAHANVKPQKDFNISRFAGRWYRVGLAYDSAHFAPYRDKLKASMGVVTVLPNGNVNLSMWEPTPLGCVNQVYQYIKTSTAGQFTYFSRRHNMVKDITVVDTNYNEYALVLKHRVFHREYTQVALYGRSQTLKNSIIQKFKAFALSQSFPRESILTPPPAAWTLRAEPLDPEPVIQTQENFDLGKFMGKWYQVAAVSTCPCYMKRKSRNPEMFPVVLQHVGSELNFTKTATIFRNGTCKQMTSRYSLTNTPGRFFHHVSRFGADVDSFVVGTNYEEYAVMLQLSRDQRSGEKSTNILLYSRTMNVTSALLDDFKQLVEEHGISGDTIIINQNNGECVPEGAGEQR</sequence>
<evidence type="ECO:0000256" key="4">
    <source>
        <dbReference type="ARBA" id="ARBA00022729"/>
    </source>
</evidence>
<dbReference type="Proteomes" id="UP000516260">
    <property type="component" value="Chromosome 21"/>
</dbReference>
<dbReference type="PANTHER" id="PTHR46676:SF1">
    <property type="entry name" value="PROTEIN AMBP"/>
    <property type="match status" value="1"/>
</dbReference>
<dbReference type="AlphaFoldDB" id="A0A4Z2BJY3"/>
<comment type="subcellular location">
    <subcellularLocation>
        <location evidence="1">Secreted</location>
    </subcellularLocation>
</comment>
<dbReference type="Gene3D" id="2.40.128.20">
    <property type="match status" value="2"/>
</dbReference>
<evidence type="ECO:0000256" key="3">
    <source>
        <dbReference type="ARBA" id="ARBA00022690"/>
    </source>
</evidence>